<comment type="caution">
    <text evidence="2">The sequence shown here is derived from an EMBL/GenBank/DDBJ whole genome shotgun (WGS) entry which is preliminary data.</text>
</comment>
<sequence>MEKSLVKHVIIRVIVGSLFLFLLHFAQIDYEVGESLGKIGLNESAIAFIGALVLFGWIIFMAVEVVKYLKTKLKWFAIANILIIVLTIVGFFFVQLLLALASC</sequence>
<proteinExistence type="predicted"/>
<feature type="transmembrane region" description="Helical" evidence="1">
    <location>
        <begin position="9"/>
        <end position="26"/>
    </location>
</feature>
<organism evidence="2 3">
    <name type="scientific">Pedobacter ureilyticus</name>
    <dbReference type="NCBI Taxonomy" id="1393051"/>
    <lineage>
        <taxon>Bacteria</taxon>
        <taxon>Pseudomonadati</taxon>
        <taxon>Bacteroidota</taxon>
        <taxon>Sphingobacteriia</taxon>
        <taxon>Sphingobacteriales</taxon>
        <taxon>Sphingobacteriaceae</taxon>
        <taxon>Pedobacter</taxon>
    </lineage>
</organism>
<accession>A0ABW9J4L3</accession>
<keyword evidence="1" id="KW-1133">Transmembrane helix</keyword>
<dbReference type="EMBL" id="SSHJ02000001">
    <property type="protein sequence ID" value="MFN0254930.1"/>
    <property type="molecule type" value="Genomic_DNA"/>
</dbReference>
<feature type="transmembrane region" description="Helical" evidence="1">
    <location>
        <begin position="75"/>
        <end position="101"/>
    </location>
</feature>
<reference evidence="2 3" key="1">
    <citation type="submission" date="2024-12" db="EMBL/GenBank/DDBJ databases">
        <authorList>
            <person name="Hu S."/>
        </authorList>
    </citation>
    <scope>NUCLEOTIDE SEQUENCE [LARGE SCALE GENOMIC DNA]</scope>
    <source>
        <strain evidence="2 3">THG-T11</strain>
    </source>
</reference>
<gene>
    <name evidence="2" type="ORF">E6A44_005060</name>
</gene>
<evidence type="ECO:0000313" key="3">
    <source>
        <dbReference type="Proteomes" id="UP001517247"/>
    </source>
</evidence>
<keyword evidence="1" id="KW-0472">Membrane</keyword>
<dbReference type="RefSeq" id="WP_138722040.1">
    <property type="nucleotide sequence ID" value="NZ_SSHJ02000001.1"/>
</dbReference>
<evidence type="ECO:0000313" key="2">
    <source>
        <dbReference type="EMBL" id="MFN0254930.1"/>
    </source>
</evidence>
<keyword evidence="3" id="KW-1185">Reference proteome</keyword>
<dbReference type="Proteomes" id="UP001517247">
    <property type="component" value="Unassembled WGS sequence"/>
</dbReference>
<protein>
    <submittedName>
        <fullName evidence="2">Uncharacterized protein</fullName>
    </submittedName>
</protein>
<evidence type="ECO:0000256" key="1">
    <source>
        <dbReference type="SAM" id="Phobius"/>
    </source>
</evidence>
<feature type="transmembrane region" description="Helical" evidence="1">
    <location>
        <begin position="46"/>
        <end position="63"/>
    </location>
</feature>
<keyword evidence="1" id="KW-0812">Transmembrane</keyword>
<name>A0ABW9J4L3_9SPHI</name>